<keyword evidence="2" id="KW-0479">Metal-binding</keyword>
<dbReference type="PANTHER" id="PTHR32308:SF10">
    <property type="entry name" value="CITRATE LYASE SUBUNIT BETA"/>
    <property type="match status" value="1"/>
</dbReference>
<reference evidence="5 6" key="1">
    <citation type="journal article" date="2017" name="Int. J. Syst. Evol. Microbiol.">
        <title>Mycobacterium talmoniae sp. nov., a slowly growing mycobacterium isolated from human respiratory samples.</title>
        <authorList>
            <person name="Davidson R.M."/>
            <person name="DeGroote M.A."/>
            <person name="Marola J.L."/>
            <person name="Buss S."/>
            <person name="Jones V."/>
            <person name="McNeil M.R."/>
            <person name="Freifeld A.G."/>
            <person name="Elaine Epperson L."/>
            <person name="Hasan N.A."/>
            <person name="Jackson M."/>
            <person name="Iwen P.C."/>
            <person name="Salfinger M."/>
            <person name="Strong M."/>
        </authorList>
    </citation>
    <scope>NUCLEOTIDE SEQUENCE [LARGE SCALE GENOMIC DNA]</scope>
    <source>
        <strain evidence="5 6">ATCC BAA-2683</strain>
    </source>
</reference>
<dbReference type="EC" id="3.1.2.30" evidence="5"/>
<keyword evidence="3" id="KW-0460">Magnesium</keyword>
<evidence type="ECO:0000256" key="3">
    <source>
        <dbReference type="ARBA" id="ARBA00022842"/>
    </source>
</evidence>
<sequence>MDNAYRPRRTCLSVPGSSQKMIDKAKSLPADEVFLDLEDAVAPDAKPAARTRVAAALAAPGWAGQLRGCGSTTGPPRGRTPT</sequence>
<dbReference type="Gene3D" id="3.20.20.60">
    <property type="entry name" value="Phosphoenolpyruvate-binding domains"/>
    <property type="match status" value="1"/>
</dbReference>
<dbReference type="EMBL" id="PPEA01000157">
    <property type="protein sequence ID" value="PQM48621.1"/>
    <property type="molecule type" value="Genomic_DNA"/>
</dbReference>
<dbReference type="AlphaFoldDB" id="A0A2S8BPR8"/>
<evidence type="ECO:0000313" key="6">
    <source>
        <dbReference type="Proteomes" id="UP000238296"/>
    </source>
</evidence>
<dbReference type="GO" id="GO:0000287">
    <property type="term" value="F:magnesium ion binding"/>
    <property type="evidence" value="ECO:0007669"/>
    <property type="project" value="TreeGrafter"/>
</dbReference>
<evidence type="ECO:0000256" key="2">
    <source>
        <dbReference type="ARBA" id="ARBA00022723"/>
    </source>
</evidence>
<dbReference type="InterPro" id="IPR015813">
    <property type="entry name" value="Pyrv/PenolPyrv_kinase-like_dom"/>
</dbReference>
<dbReference type="GO" id="GO:0016787">
    <property type="term" value="F:hydrolase activity"/>
    <property type="evidence" value="ECO:0007669"/>
    <property type="project" value="UniProtKB-KW"/>
</dbReference>
<dbReference type="Proteomes" id="UP000238296">
    <property type="component" value="Unassembled WGS sequence"/>
</dbReference>
<dbReference type="PANTHER" id="PTHR32308">
    <property type="entry name" value="LYASE BETA SUBUNIT, PUTATIVE (AFU_ORTHOLOGUE AFUA_4G13030)-RELATED"/>
    <property type="match status" value="1"/>
</dbReference>
<comment type="caution">
    <text evidence="5">The sequence shown here is derived from an EMBL/GenBank/DDBJ whole genome shotgun (WGS) entry which is preliminary data.</text>
</comment>
<evidence type="ECO:0000259" key="4">
    <source>
        <dbReference type="Pfam" id="PF03328"/>
    </source>
</evidence>
<feature type="domain" description="HpcH/HpaI aldolase/citrate lyase" evidence="4">
    <location>
        <begin position="9"/>
        <end position="60"/>
    </location>
</feature>
<gene>
    <name evidence="5" type="primary">mcl2_1</name>
    <name evidence="5" type="ORF">C1Y40_01158</name>
</gene>
<dbReference type="SUPFAM" id="SSF51621">
    <property type="entry name" value="Phosphoenolpyruvate/pyruvate domain"/>
    <property type="match status" value="1"/>
</dbReference>
<organism evidence="5 6">
    <name type="scientific">Mycobacterium talmoniae</name>
    <dbReference type="NCBI Taxonomy" id="1858794"/>
    <lineage>
        <taxon>Bacteria</taxon>
        <taxon>Bacillati</taxon>
        <taxon>Actinomycetota</taxon>
        <taxon>Actinomycetes</taxon>
        <taxon>Mycobacteriales</taxon>
        <taxon>Mycobacteriaceae</taxon>
        <taxon>Mycobacterium</taxon>
    </lineage>
</organism>
<dbReference type="InterPro" id="IPR005000">
    <property type="entry name" value="Aldolase/citrate-lyase_domain"/>
</dbReference>
<name>A0A2S8BPR8_9MYCO</name>
<keyword evidence="5" id="KW-0378">Hydrolase</keyword>
<dbReference type="Pfam" id="PF03328">
    <property type="entry name" value="HpcH_HpaI"/>
    <property type="match status" value="1"/>
</dbReference>
<accession>A0A2S8BPR8</accession>
<protein>
    <submittedName>
        <fullName evidence="5">(3S)-malyl-CoA thioesterase</fullName>
        <ecNumber evidence="5">3.1.2.30</ecNumber>
    </submittedName>
</protein>
<proteinExistence type="predicted"/>
<evidence type="ECO:0000256" key="1">
    <source>
        <dbReference type="ARBA" id="ARBA00001946"/>
    </source>
</evidence>
<comment type="cofactor">
    <cofactor evidence="1">
        <name>Mg(2+)</name>
        <dbReference type="ChEBI" id="CHEBI:18420"/>
    </cofactor>
</comment>
<dbReference type="InterPro" id="IPR040442">
    <property type="entry name" value="Pyrv_kinase-like_dom_sf"/>
</dbReference>
<evidence type="ECO:0000313" key="5">
    <source>
        <dbReference type="EMBL" id="PQM48621.1"/>
    </source>
</evidence>
<dbReference type="GO" id="GO:0006107">
    <property type="term" value="P:oxaloacetate metabolic process"/>
    <property type="evidence" value="ECO:0007669"/>
    <property type="project" value="TreeGrafter"/>
</dbReference>